<dbReference type="Proteomes" id="UP000250163">
    <property type="component" value="Chromosome MORIYA"/>
</dbReference>
<keyword evidence="2" id="KW-0812">Transmembrane</keyword>
<sequence length="72" mass="8293">MSSISQSFSQTPIRSKHQKTTSKNKTFLKNKQVQVWARRLHIYISMALLLSIKPVLLITLPNTPNFLVDLQL</sequence>
<keyword evidence="2" id="KW-1133">Transmembrane helix</keyword>
<keyword evidence="2" id="KW-0472">Membrane</keyword>
<dbReference type="AlphaFoldDB" id="A0A330LPI8"/>
<evidence type="ECO:0000256" key="2">
    <source>
        <dbReference type="SAM" id="Phobius"/>
    </source>
</evidence>
<name>A0A330LPI8_9GAMM</name>
<feature type="transmembrane region" description="Helical" evidence="2">
    <location>
        <begin position="40"/>
        <end position="60"/>
    </location>
</feature>
<evidence type="ECO:0000313" key="3">
    <source>
        <dbReference type="EMBL" id="SQD78904.1"/>
    </source>
</evidence>
<keyword evidence="4" id="KW-1185">Reference proteome</keyword>
<evidence type="ECO:0000313" key="4">
    <source>
        <dbReference type="Proteomes" id="UP000250163"/>
    </source>
</evidence>
<feature type="compositionally biased region" description="Polar residues" evidence="1">
    <location>
        <begin position="1"/>
        <end position="13"/>
    </location>
</feature>
<proteinExistence type="predicted"/>
<feature type="compositionally biased region" description="Basic residues" evidence="1">
    <location>
        <begin position="14"/>
        <end position="25"/>
    </location>
</feature>
<dbReference type="EMBL" id="LS483250">
    <property type="protein sequence ID" value="SQD78904.1"/>
    <property type="molecule type" value="Genomic_DNA"/>
</dbReference>
<organism evidence="3 4">
    <name type="scientific">Moritella yayanosii</name>
    <dbReference type="NCBI Taxonomy" id="69539"/>
    <lineage>
        <taxon>Bacteria</taxon>
        <taxon>Pseudomonadati</taxon>
        <taxon>Pseudomonadota</taxon>
        <taxon>Gammaproteobacteria</taxon>
        <taxon>Alteromonadales</taxon>
        <taxon>Moritellaceae</taxon>
        <taxon>Moritella</taxon>
    </lineage>
</organism>
<reference evidence="4" key="1">
    <citation type="submission" date="2018-05" db="EMBL/GenBank/DDBJ databases">
        <authorList>
            <person name="Cea G.-C."/>
            <person name="William W."/>
        </authorList>
    </citation>
    <scope>NUCLEOTIDE SEQUENCE [LARGE SCALE GENOMIC DNA]</scope>
    <source>
        <strain evidence="4">DB21MT 5</strain>
    </source>
</reference>
<dbReference type="KEGG" id="mya:MORIYA_2428"/>
<gene>
    <name evidence="3" type="ORF">MORIYA_2428</name>
</gene>
<protein>
    <submittedName>
        <fullName evidence="3">Membrane protein</fullName>
    </submittedName>
</protein>
<accession>A0A330LPI8</accession>
<evidence type="ECO:0000256" key="1">
    <source>
        <dbReference type="SAM" id="MobiDB-lite"/>
    </source>
</evidence>
<feature type="region of interest" description="Disordered" evidence="1">
    <location>
        <begin position="1"/>
        <end position="25"/>
    </location>
</feature>